<feature type="compositionally biased region" description="Low complexity" evidence="1">
    <location>
        <begin position="20"/>
        <end position="35"/>
    </location>
</feature>
<sequence>MDQSARDGGEGDSDSDGVYEDSGSSESCTESGSSTGEDELASSIAGAQLAETAIAEAEKALRAALEKLKERSEREYETRAHAEELQQAREAEGKARTELERLAATQSTAAELEAAKQETEALSQRVEQWEAWYRDNYEQSLGVVQAKVDRLKATWDESLRGFRGGSFVELEQFVEESQRSRKLLLGGKSSQRFPGTDASSSTLGRFQEAARIEVSAEYGGISEGWDALDPAVTGLIAVADFASRCREVLELSNGKEVATILDLERGGIVTLEDIDRSAFERWVRSAAVGEASGSVSFKLLQRLARHHRLDSETLGPEAFSPSRGSIKFLAQLRRDYGVRSPSSEFARVCRAMGYEGGVKPLWLRLGGGTGPLLLDHIDPDAAALIADFKGALRRTAGSLAAGWRRCIDPKGGGRVSWRGWCEALHSRGRSQLPARFNDVEVESRSVDGADASWSWADQGTV</sequence>
<feature type="compositionally biased region" description="Acidic residues" evidence="1">
    <location>
        <begin position="10"/>
        <end position="19"/>
    </location>
</feature>
<evidence type="ECO:0000313" key="2">
    <source>
        <dbReference type="EMBL" id="KAF4696795.1"/>
    </source>
</evidence>
<accession>A0A7J6PKZ2</accession>
<organism evidence="2 3">
    <name type="scientific">Perkinsus olseni</name>
    <name type="common">Perkinsus atlanticus</name>
    <dbReference type="NCBI Taxonomy" id="32597"/>
    <lineage>
        <taxon>Eukaryota</taxon>
        <taxon>Sar</taxon>
        <taxon>Alveolata</taxon>
        <taxon>Perkinsozoa</taxon>
        <taxon>Perkinsea</taxon>
        <taxon>Perkinsida</taxon>
        <taxon>Perkinsidae</taxon>
        <taxon>Perkinsus</taxon>
    </lineage>
</organism>
<name>A0A7J6PKZ2_PEROL</name>
<evidence type="ECO:0000313" key="3">
    <source>
        <dbReference type="Proteomes" id="UP000541610"/>
    </source>
</evidence>
<dbReference type="OrthoDB" id="414469at2759"/>
<reference evidence="2 3" key="1">
    <citation type="submission" date="2020-04" db="EMBL/GenBank/DDBJ databases">
        <title>Perkinsus olseni comparative genomics.</title>
        <authorList>
            <person name="Bogema D.R."/>
        </authorList>
    </citation>
    <scope>NUCLEOTIDE SEQUENCE [LARGE SCALE GENOMIC DNA]</scope>
    <source>
        <strain evidence="2">00978-12</strain>
    </source>
</reference>
<feature type="region of interest" description="Disordered" evidence="1">
    <location>
        <begin position="70"/>
        <end position="93"/>
    </location>
</feature>
<protein>
    <submittedName>
        <fullName evidence="2">Uncharacterized protein</fullName>
    </submittedName>
</protein>
<dbReference type="Proteomes" id="UP000541610">
    <property type="component" value="Unassembled WGS sequence"/>
</dbReference>
<comment type="caution">
    <text evidence="2">The sequence shown here is derived from an EMBL/GenBank/DDBJ whole genome shotgun (WGS) entry which is preliminary data.</text>
</comment>
<gene>
    <name evidence="2" type="ORF">FOZ60_015721</name>
</gene>
<proteinExistence type="predicted"/>
<dbReference type="AlphaFoldDB" id="A0A7J6PKZ2"/>
<evidence type="ECO:0000256" key="1">
    <source>
        <dbReference type="SAM" id="MobiDB-lite"/>
    </source>
</evidence>
<feature type="region of interest" description="Disordered" evidence="1">
    <location>
        <begin position="1"/>
        <end position="44"/>
    </location>
</feature>
<dbReference type="EMBL" id="JABANP010000008">
    <property type="protein sequence ID" value="KAF4696795.1"/>
    <property type="molecule type" value="Genomic_DNA"/>
</dbReference>